<dbReference type="InterPro" id="IPR022409">
    <property type="entry name" value="PKD/Chitinase_dom"/>
</dbReference>
<organism evidence="3 4">
    <name type="scientific">Flavobacterium piscis</name>
    <dbReference type="NCBI Taxonomy" id="1114874"/>
    <lineage>
        <taxon>Bacteria</taxon>
        <taxon>Pseudomonadati</taxon>
        <taxon>Bacteroidota</taxon>
        <taxon>Flavobacteriia</taxon>
        <taxon>Flavobacteriales</taxon>
        <taxon>Flavobacteriaceae</taxon>
        <taxon>Flavobacterium</taxon>
    </lineage>
</organism>
<dbReference type="InterPro" id="IPR026341">
    <property type="entry name" value="T9SS_type_B"/>
</dbReference>
<dbReference type="EMBL" id="LVEN01000042">
    <property type="protein sequence ID" value="OCB70735.1"/>
    <property type="molecule type" value="Genomic_DNA"/>
</dbReference>
<dbReference type="CDD" id="cd00146">
    <property type="entry name" value="PKD"/>
    <property type="match status" value="1"/>
</dbReference>
<dbReference type="InterPro" id="IPR000601">
    <property type="entry name" value="PKD_dom"/>
</dbReference>
<sequence>MPLKIKLLLSCCFFSLFSFAQREASVWYFGKNAGLKFHPDGSVTSLTDGKLVTNEGCASIADAAGNLLFYTDGRTVWDKNHLIMPNGDYFNGTGLKGDPSSTNSAIIVPKPGNLKIYYIFTLDEPHHENAAVYPNAFSGNYIDEDSGKTPNNDDGLNNGLNYSIVDLTKTGTNGSLGDIVSRNNPLITYDTDPNGEEIKYKCSEKLTAVRDASGNGFWVITQFTDYFYSFRVTSSGITTTPVKSLVLPSVPTYGYRRNAIGCFKASPNGKKLTAAYDQIDTPTTPYNNYKGSVYTYDFDNSSGKVFNPKLIAKDIRAYGVEFSNDSNVLYASMEALYTSQGLAQFDLLSNDIPNSKLYIFNAPYGIGALQLAPNNKIYYSSYYPSSLGVINNPNIVGLGCNFDPIGQPLLLDTTHNKGLPPFITSFFDAFFEAKNLCLGNDTSFILNSSQTITAATWDFGDGTTSTDLNPLHRYLAVGSYNVSVTATGPSGSSTESREVIVSNIPTATQPQDILVCDDNNDGLFVFDLTKQNNSILNGQDPNLYTISYYHNNILIPNPNIYQNKIPYQKESITAEVSNNINSMCKSSTSFVINVHDSPKPNLPLDIPELTSCDNSSVGTDTDGKIIFDLTQREASILNGQPAAQFLISYYKDAEFNQSIILPGSYVNSLASETVYVKVINKDNIGCSAATSFNLKVFSLPIIVSTVSLKQCDEDIDGFSFFNLEEAIKKIMTNSTEIITFYKTLADAQNATNPVLNPTAYRNQNVSSDKVYVRVSNQNNCYRIAQLNLIVSTTQIPSTYSKLFTQCDDSNLGNNHDGITSFDFSSVTTDIKENVFPTGQLLDVSYYENVEDALAEKNAISDISNYRNTSSPNLQKIFIRVDSRINNDCLGLGGYITLKVEPVPIVENLKKEHCDDDQDGIYGFNTSNLEKELLNGITNVTVFYTDQDNNPLSSPLPNPFITASQVVTVVVKNNTSTGCSFNATISFVVDNLPEVFAIDPTLTNVCDDEPDPVMQDGKYAFNTSSFEAALLGGQTEMTVRYYDANDQLLSSPLPNPFVTHTQNVRVEVINPNNSNCSASTIIPFIVNQVPKINLKGEELVCSNLPTFTKNIDAGLLDLSLINDYQYTWFFNETLLPNETSYGLTVNREGIFTVDVADKQTHCSRTRTIKVSASDIASNLIAVVDQSNTITISVTGNGDYVYALDDENGYYQKENSFENVLAGTHTVYIKDQNGCGTVSKEVAVFGIPNFFTPNQDSYNDYWNIEGIDASNAKTTIQIFDRYGKLLKQITPMSQGWDGTYLGTQMPADDYWYVIKLGDNRIFKGHFALKR</sequence>
<feature type="chain" id="PRO_5046325772" description="PKD domain-containing protein" evidence="1">
    <location>
        <begin position="21"/>
        <end position="1328"/>
    </location>
</feature>
<dbReference type="InterPro" id="IPR035986">
    <property type="entry name" value="PKD_dom_sf"/>
</dbReference>
<dbReference type="Pfam" id="PF13585">
    <property type="entry name" value="CHU_C"/>
    <property type="match status" value="1"/>
</dbReference>
<evidence type="ECO:0000256" key="1">
    <source>
        <dbReference type="SAM" id="SignalP"/>
    </source>
</evidence>
<reference evidence="4" key="1">
    <citation type="submission" date="2016-03" db="EMBL/GenBank/DDBJ databases">
        <title>Draft genome sequence of Paenibacillus glacialis DSM 22343.</title>
        <authorList>
            <person name="Shin S.-K."/>
            <person name="Yi H."/>
        </authorList>
    </citation>
    <scope>NUCLEOTIDE SEQUENCE [LARGE SCALE GENOMIC DNA]</scope>
    <source>
        <strain evidence="4">CCUG 60099</strain>
    </source>
</reference>
<comment type="caution">
    <text evidence="3">The sequence shown here is derived from an EMBL/GenBank/DDBJ whole genome shotgun (WGS) entry which is preliminary data.</text>
</comment>
<dbReference type="SUPFAM" id="SSF82171">
    <property type="entry name" value="DPP6 N-terminal domain-like"/>
    <property type="match status" value="1"/>
</dbReference>
<keyword evidence="1" id="KW-0732">Signal</keyword>
<evidence type="ECO:0000313" key="3">
    <source>
        <dbReference type="EMBL" id="OCB70735.1"/>
    </source>
</evidence>
<dbReference type="SUPFAM" id="SSF49299">
    <property type="entry name" value="PKD domain"/>
    <property type="match status" value="1"/>
</dbReference>
<dbReference type="Gene3D" id="2.60.40.10">
    <property type="entry name" value="Immunoglobulins"/>
    <property type="match status" value="1"/>
</dbReference>
<protein>
    <recommendedName>
        <fullName evidence="2">PKD domain-containing protein</fullName>
    </recommendedName>
</protein>
<dbReference type="Pfam" id="PF18911">
    <property type="entry name" value="PKD_4"/>
    <property type="match status" value="1"/>
</dbReference>
<dbReference type="InterPro" id="IPR013783">
    <property type="entry name" value="Ig-like_fold"/>
</dbReference>
<keyword evidence="4" id="KW-1185">Reference proteome</keyword>
<proteinExistence type="predicted"/>
<dbReference type="SMART" id="SM00089">
    <property type="entry name" value="PKD"/>
    <property type="match status" value="1"/>
</dbReference>
<accession>A0ABX2XEZ1</accession>
<evidence type="ECO:0000259" key="2">
    <source>
        <dbReference type="PROSITE" id="PS50093"/>
    </source>
</evidence>
<evidence type="ECO:0000313" key="4">
    <source>
        <dbReference type="Proteomes" id="UP000093343"/>
    </source>
</evidence>
<gene>
    <name evidence="3" type="ORF">FLP_18905</name>
</gene>
<dbReference type="Proteomes" id="UP000093343">
    <property type="component" value="Unassembled WGS sequence"/>
</dbReference>
<dbReference type="PROSITE" id="PS50093">
    <property type="entry name" value="PKD"/>
    <property type="match status" value="1"/>
</dbReference>
<feature type="signal peptide" evidence="1">
    <location>
        <begin position="1"/>
        <end position="20"/>
    </location>
</feature>
<dbReference type="NCBIfam" id="TIGR04131">
    <property type="entry name" value="Bac_Flav_CTERM"/>
    <property type="match status" value="1"/>
</dbReference>
<feature type="domain" description="PKD" evidence="2">
    <location>
        <begin position="443"/>
        <end position="501"/>
    </location>
</feature>
<name>A0ABX2XEZ1_9FLAO</name>